<evidence type="ECO:0000256" key="3">
    <source>
        <dbReference type="ARBA" id="ARBA00012438"/>
    </source>
</evidence>
<evidence type="ECO:0000256" key="10">
    <source>
        <dbReference type="ARBA" id="ARBA00023012"/>
    </source>
</evidence>
<dbReference type="Gene3D" id="3.30.565.10">
    <property type="entry name" value="Histidine kinase-like ATPase, C-terminal domain"/>
    <property type="match status" value="1"/>
</dbReference>
<gene>
    <name evidence="15" type="primary">yycG_1</name>
    <name evidence="15" type="ORF">Poly30_51430</name>
</gene>
<sequence>MSYAIVILATVGATGFLVLREYRQDLSERMETSLRNQLVCLADLVDGTRPGLEPATVMRRAHEVAAATGRRITVIAADGSVIADSDADADGMENHGARPEVREAIRSGFGVDRRRSATIGRELLYVAHAPGATEAPRDVVRIAVALESIDKDQAAVARLILAGAGLASILALVVGAFIVRRVSYPLDRMRRVVNALGAGDYAARVSLPKTGARRDELGEMASALNRLGFDLSQRVSELTAGQERLRAMVAGMIEGVVAVDEDDRITFSNYAARRMLHLDSTAPGFEPSKRSKLRLWEQVKIAGLDALLATARRSDSAAQCELELSSTDEDAVVRAQAHRFQDGDSVGVVVVLEDVSEIRRLERIRRDFVANVSHELKTPLTSIRGYVETLLDGAIDDDDYNVRFLEKIESNVLRLNHLVTDLLSLARIEAEAGFLNLRPVDLHAVVEEAIRRHEQTAKLRGQTLRADSCSGSVRVFADQEALTQVIDNLIDNGLKYTPDDREIVVRVQRNGKLAILEVEDSGVGIPVEDQARIFERFYRVDKARSRAVGGTGLGLSIVKHLAQAMDGSVELKSQPGKGSIFRVKLKLVE</sequence>
<dbReference type="GO" id="GO:0005524">
    <property type="term" value="F:ATP binding"/>
    <property type="evidence" value="ECO:0007669"/>
    <property type="project" value="UniProtKB-KW"/>
</dbReference>
<evidence type="ECO:0000256" key="6">
    <source>
        <dbReference type="ARBA" id="ARBA00022679"/>
    </source>
</evidence>
<dbReference type="InterPro" id="IPR036890">
    <property type="entry name" value="HATPase_C_sf"/>
</dbReference>
<protein>
    <recommendedName>
        <fullName evidence="3">histidine kinase</fullName>
        <ecNumber evidence="3">2.7.13.3</ecNumber>
    </recommendedName>
</protein>
<dbReference type="SMART" id="SM00387">
    <property type="entry name" value="HATPase_c"/>
    <property type="match status" value="1"/>
</dbReference>
<evidence type="ECO:0000256" key="9">
    <source>
        <dbReference type="ARBA" id="ARBA00022840"/>
    </source>
</evidence>
<dbReference type="PRINTS" id="PR00344">
    <property type="entry name" value="BCTRLSENSOR"/>
</dbReference>
<feature type="domain" description="Histidine kinase" evidence="13">
    <location>
        <begin position="371"/>
        <end position="589"/>
    </location>
</feature>
<keyword evidence="7" id="KW-0547">Nucleotide-binding</keyword>
<keyword evidence="5" id="KW-0597">Phosphoprotein</keyword>
<dbReference type="Pfam" id="PF00672">
    <property type="entry name" value="HAMP"/>
    <property type="match status" value="1"/>
</dbReference>
<feature type="transmembrane region" description="Helical" evidence="12">
    <location>
        <begin position="159"/>
        <end position="179"/>
    </location>
</feature>
<dbReference type="InterPro" id="IPR050351">
    <property type="entry name" value="BphY/WalK/GraS-like"/>
</dbReference>
<dbReference type="SUPFAM" id="SSF47384">
    <property type="entry name" value="Homodimeric domain of signal transducing histidine kinase"/>
    <property type="match status" value="1"/>
</dbReference>
<dbReference type="Proteomes" id="UP000320390">
    <property type="component" value="Chromosome"/>
</dbReference>
<keyword evidence="12" id="KW-0812">Transmembrane</keyword>
<dbReference type="CDD" id="cd06225">
    <property type="entry name" value="HAMP"/>
    <property type="match status" value="1"/>
</dbReference>
<name>A0A518EZR9_9BACT</name>
<dbReference type="GO" id="GO:0005886">
    <property type="term" value="C:plasma membrane"/>
    <property type="evidence" value="ECO:0007669"/>
    <property type="project" value="UniProtKB-SubCell"/>
</dbReference>
<dbReference type="InterPro" id="IPR036097">
    <property type="entry name" value="HisK_dim/P_sf"/>
</dbReference>
<dbReference type="FunFam" id="1.10.287.130:FF:000008">
    <property type="entry name" value="Two-component sensor histidine kinase"/>
    <property type="match status" value="1"/>
</dbReference>
<dbReference type="PANTHER" id="PTHR45453:SF1">
    <property type="entry name" value="PHOSPHATE REGULON SENSOR PROTEIN PHOR"/>
    <property type="match status" value="1"/>
</dbReference>
<dbReference type="EC" id="2.7.13.3" evidence="3"/>
<dbReference type="InterPro" id="IPR004358">
    <property type="entry name" value="Sig_transdc_His_kin-like_C"/>
</dbReference>
<dbReference type="GO" id="GO:0004721">
    <property type="term" value="F:phosphoprotein phosphatase activity"/>
    <property type="evidence" value="ECO:0007669"/>
    <property type="project" value="TreeGrafter"/>
</dbReference>
<dbReference type="Gene3D" id="1.10.287.130">
    <property type="match status" value="1"/>
</dbReference>
<evidence type="ECO:0000256" key="12">
    <source>
        <dbReference type="SAM" id="Phobius"/>
    </source>
</evidence>
<proteinExistence type="predicted"/>
<dbReference type="PANTHER" id="PTHR45453">
    <property type="entry name" value="PHOSPHATE REGULON SENSOR PROTEIN PHOR"/>
    <property type="match status" value="1"/>
</dbReference>
<accession>A0A518EZR9</accession>
<comment type="subcellular location">
    <subcellularLocation>
        <location evidence="2">Cell membrane</location>
    </subcellularLocation>
</comment>
<keyword evidence="16" id="KW-1185">Reference proteome</keyword>
<evidence type="ECO:0000256" key="7">
    <source>
        <dbReference type="ARBA" id="ARBA00022741"/>
    </source>
</evidence>
<evidence type="ECO:0000256" key="2">
    <source>
        <dbReference type="ARBA" id="ARBA00004236"/>
    </source>
</evidence>
<dbReference type="AlphaFoldDB" id="A0A518EZR9"/>
<evidence type="ECO:0000313" key="15">
    <source>
        <dbReference type="EMBL" id="QDV09585.1"/>
    </source>
</evidence>
<dbReference type="Pfam" id="PF02518">
    <property type="entry name" value="HATPase_c"/>
    <property type="match status" value="1"/>
</dbReference>
<dbReference type="SUPFAM" id="SSF158472">
    <property type="entry name" value="HAMP domain-like"/>
    <property type="match status" value="1"/>
</dbReference>
<dbReference type="Gene3D" id="3.30.450.20">
    <property type="entry name" value="PAS domain"/>
    <property type="match status" value="1"/>
</dbReference>
<dbReference type="InterPro" id="IPR035965">
    <property type="entry name" value="PAS-like_dom_sf"/>
</dbReference>
<dbReference type="GO" id="GO:0000155">
    <property type="term" value="F:phosphorelay sensor kinase activity"/>
    <property type="evidence" value="ECO:0007669"/>
    <property type="project" value="InterPro"/>
</dbReference>
<dbReference type="SUPFAM" id="SSF55785">
    <property type="entry name" value="PYP-like sensor domain (PAS domain)"/>
    <property type="match status" value="1"/>
</dbReference>
<evidence type="ECO:0000313" key="16">
    <source>
        <dbReference type="Proteomes" id="UP000320390"/>
    </source>
</evidence>
<comment type="catalytic activity">
    <reaction evidence="1">
        <text>ATP + protein L-histidine = ADP + protein N-phospho-L-histidine.</text>
        <dbReference type="EC" id="2.7.13.3"/>
    </reaction>
</comment>
<evidence type="ECO:0000256" key="1">
    <source>
        <dbReference type="ARBA" id="ARBA00000085"/>
    </source>
</evidence>
<evidence type="ECO:0000256" key="8">
    <source>
        <dbReference type="ARBA" id="ARBA00022777"/>
    </source>
</evidence>
<dbReference type="FunFam" id="3.30.565.10:FF:000006">
    <property type="entry name" value="Sensor histidine kinase WalK"/>
    <property type="match status" value="1"/>
</dbReference>
<organism evidence="15 16">
    <name type="scientific">Saltatorellus ferox</name>
    <dbReference type="NCBI Taxonomy" id="2528018"/>
    <lineage>
        <taxon>Bacteria</taxon>
        <taxon>Pseudomonadati</taxon>
        <taxon>Planctomycetota</taxon>
        <taxon>Planctomycetia</taxon>
        <taxon>Planctomycetia incertae sedis</taxon>
        <taxon>Saltatorellus</taxon>
    </lineage>
</organism>
<keyword evidence="10" id="KW-0902">Two-component regulatory system</keyword>
<dbReference type="Pfam" id="PF00512">
    <property type="entry name" value="HisKA"/>
    <property type="match status" value="1"/>
</dbReference>
<dbReference type="GO" id="GO:0016036">
    <property type="term" value="P:cellular response to phosphate starvation"/>
    <property type="evidence" value="ECO:0007669"/>
    <property type="project" value="TreeGrafter"/>
</dbReference>
<evidence type="ECO:0000259" key="14">
    <source>
        <dbReference type="PROSITE" id="PS50885"/>
    </source>
</evidence>
<keyword evidence="11 12" id="KW-0472">Membrane</keyword>
<feature type="domain" description="HAMP" evidence="14">
    <location>
        <begin position="180"/>
        <end position="236"/>
    </location>
</feature>
<evidence type="ECO:0000256" key="5">
    <source>
        <dbReference type="ARBA" id="ARBA00022553"/>
    </source>
</evidence>
<keyword evidence="8 15" id="KW-0418">Kinase</keyword>
<dbReference type="SMART" id="SM00304">
    <property type="entry name" value="HAMP"/>
    <property type="match status" value="1"/>
</dbReference>
<reference evidence="15 16" key="1">
    <citation type="submission" date="2019-02" db="EMBL/GenBank/DDBJ databases">
        <title>Deep-cultivation of Planctomycetes and their phenomic and genomic characterization uncovers novel biology.</title>
        <authorList>
            <person name="Wiegand S."/>
            <person name="Jogler M."/>
            <person name="Boedeker C."/>
            <person name="Pinto D."/>
            <person name="Vollmers J."/>
            <person name="Rivas-Marin E."/>
            <person name="Kohn T."/>
            <person name="Peeters S.H."/>
            <person name="Heuer A."/>
            <person name="Rast P."/>
            <person name="Oberbeckmann S."/>
            <person name="Bunk B."/>
            <person name="Jeske O."/>
            <person name="Meyerdierks A."/>
            <person name="Storesund J.E."/>
            <person name="Kallscheuer N."/>
            <person name="Luecker S."/>
            <person name="Lage O.M."/>
            <person name="Pohl T."/>
            <person name="Merkel B.J."/>
            <person name="Hornburger P."/>
            <person name="Mueller R.-W."/>
            <person name="Bruemmer F."/>
            <person name="Labrenz M."/>
            <person name="Spormann A.M."/>
            <person name="Op den Camp H."/>
            <person name="Overmann J."/>
            <person name="Amann R."/>
            <person name="Jetten M.S.M."/>
            <person name="Mascher T."/>
            <person name="Medema M.H."/>
            <person name="Devos D.P."/>
            <person name="Kaster A.-K."/>
            <person name="Ovreas L."/>
            <person name="Rohde M."/>
            <person name="Galperin M.Y."/>
            <person name="Jogler C."/>
        </authorList>
    </citation>
    <scope>NUCLEOTIDE SEQUENCE [LARGE SCALE GENOMIC DNA]</scope>
    <source>
        <strain evidence="15 16">Poly30</strain>
    </source>
</reference>
<dbReference type="Gene3D" id="6.10.340.10">
    <property type="match status" value="1"/>
</dbReference>
<dbReference type="SUPFAM" id="SSF55874">
    <property type="entry name" value="ATPase domain of HSP90 chaperone/DNA topoisomerase II/histidine kinase"/>
    <property type="match status" value="1"/>
</dbReference>
<dbReference type="SMART" id="SM00388">
    <property type="entry name" value="HisKA"/>
    <property type="match status" value="1"/>
</dbReference>
<dbReference type="InterPro" id="IPR003661">
    <property type="entry name" value="HisK_dim/P_dom"/>
</dbReference>
<dbReference type="PROSITE" id="PS50109">
    <property type="entry name" value="HIS_KIN"/>
    <property type="match status" value="1"/>
</dbReference>
<keyword evidence="9" id="KW-0067">ATP-binding</keyword>
<keyword evidence="4" id="KW-1003">Cell membrane</keyword>
<dbReference type="EMBL" id="CP036434">
    <property type="protein sequence ID" value="QDV09585.1"/>
    <property type="molecule type" value="Genomic_DNA"/>
</dbReference>
<keyword evidence="6 15" id="KW-0808">Transferase</keyword>
<dbReference type="CDD" id="cd00082">
    <property type="entry name" value="HisKA"/>
    <property type="match status" value="1"/>
</dbReference>
<dbReference type="CDD" id="cd00075">
    <property type="entry name" value="HATPase"/>
    <property type="match status" value="1"/>
</dbReference>
<evidence type="ECO:0000259" key="13">
    <source>
        <dbReference type="PROSITE" id="PS50109"/>
    </source>
</evidence>
<dbReference type="InterPro" id="IPR003594">
    <property type="entry name" value="HATPase_dom"/>
</dbReference>
<keyword evidence="12" id="KW-1133">Transmembrane helix</keyword>
<dbReference type="InterPro" id="IPR003660">
    <property type="entry name" value="HAMP_dom"/>
</dbReference>
<evidence type="ECO:0000256" key="4">
    <source>
        <dbReference type="ARBA" id="ARBA00022475"/>
    </source>
</evidence>
<evidence type="ECO:0000256" key="11">
    <source>
        <dbReference type="ARBA" id="ARBA00023136"/>
    </source>
</evidence>
<dbReference type="InterPro" id="IPR005467">
    <property type="entry name" value="His_kinase_dom"/>
</dbReference>
<dbReference type="PROSITE" id="PS50885">
    <property type="entry name" value="HAMP"/>
    <property type="match status" value="1"/>
</dbReference>